<dbReference type="PROSITE" id="PS50097">
    <property type="entry name" value="BTB"/>
    <property type="match status" value="1"/>
</dbReference>
<feature type="domain" description="BTB" evidence="3">
    <location>
        <begin position="490"/>
        <end position="557"/>
    </location>
</feature>
<dbReference type="EMBL" id="JAODUP010000075">
    <property type="protein sequence ID" value="KAK2163665.1"/>
    <property type="molecule type" value="Genomic_DNA"/>
</dbReference>
<dbReference type="Pfam" id="PF00071">
    <property type="entry name" value="Ras"/>
    <property type="match status" value="1"/>
</dbReference>
<dbReference type="SUPFAM" id="SSF52540">
    <property type="entry name" value="P-loop containing nucleoside triphosphate hydrolases"/>
    <property type="match status" value="1"/>
</dbReference>
<dbReference type="InterPro" id="IPR005225">
    <property type="entry name" value="Small_GTP-bd"/>
</dbReference>
<dbReference type="CDD" id="cd18499">
    <property type="entry name" value="BACK_RHOBTB"/>
    <property type="match status" value="1"/>
</dbReference>
<dbReference type="Gene3D" id="3.30.710.10">
    <property type="entry name" value="Potassium Channel Kv1.1, Chain A"/>
    <property type="match status" value="2"/>
</dbReference>
<comment type="caution">
    <text evidence="4">The sequence shown here is derived from an EMBL/GenBank/DDBJ whole genome shotgun (WGS) entry which is preliminary data.</text>
</comment>
<dbReference type="SMART" id="SM00175">
    <property type="entry name" value="RAB"/>
    <property type="match status" value="1"/>
</dbReference>
<dbReference type="SMART" id="SM00225">
    <property type="entry name" value="BTB"/>
    <property type="match status" value="2"/>
</dbReference>
<sequence length="722" mass="82244">MEASMLYQENHADRHLVKCVVVGDTGVGKTRLICARACRTKYMLSQLMQTHVPTVWAIDHYRKDKNVYDQSWCTIDGVCVSLQLWDTFGYHDKDRKFAYGKADVVLVCFSTVRPRSLRNVLHHWLPEIRHHTGGTPVILCGNQIDLRYLYKDPEFLNLNKGPFFREITSDDVISPEDGRKVASEIGALYYYETSVLIPHGIDDVFENVIRVGLAYKRDKHFWSILNNSLKRVNRPHAQEPFMPPRPSCPQVMIPDSDWSSDMQKLYNDNTCCDLVFKTRHGRCLEAHRIVLIGALPSLEEFLCGKQDSCLSNVVDSKSIVRSSSSGSGWDVASKLAQGRGHSLDTICLLSDDEVEEAASPCNEESERSNWPLGVLVLEHPVFCSVETKPIGMTPDRQVIVTLNDNISAAIFQHVLHFAYTWSLDDEVLSSCELLSEVKQIGEMLAFSILVKYVENIVLGDDYINDSLSRAARKAHQDRLKNLGMKRGICTDVTFEVDGSTICGHKGLLMVRSDMMACMFSNNFLESSADVVPFPGVRKVIFVHLLQYLYTDRLTKLPTGELVELLELANRLCLPRAQMLAEEMIISQLTTITATGQEIFEDVAGLLETAQLHNANQLAAWCLWYLSCNYVQLYKKHSKLKQGLSPENQILLCQNRWPPVWYLKERDYYEKCQVDYERARKVRHTYLFRRGSDDSSDRGCLGFCSRRHRKVKYQSRPKGAVSV</sequence>
<organism evidence="4 5">
    <name type="scientific">Paralvinella palmiformis</name>
    <dbReference type="NCBI Taxonomy" id="53620"/>
    <lineage>
        <taxon>Eukaryota</taxon>
        <taxon>Metazoa</taxon>
        <taxon>Spiralia</taxon>
        <taxon>Lophotrochozoa</taxon>
        <taxon>Annelida</taxon>
        <taxon>Polychaeta</taxon>
        <taxon>Sedentaria</taxon>
        <taxon>Canalipalpata</taxon>
        <taxon>Terebellida</taxon>
        <taxon>Terebelliformia</taxon>
        <taxon>Alvinellidae</taxon>
        <taxon>Paralvinella</taxon>
    </lineage>
</organism>
<keyword evidence="1" id="KW-0547">Nucleotide-binding</keyword>
<dbReference type="InterPro" id="IPR000210">
    <property type="entry name" value="BTB/POZ_dom"/>
</dbReference>
<dbReference type="GO" id="GO:0003924">
    <property type="term" value="F:GTPase activity"/>
    <property type="evidence" value="ECO:0007669"/>
    <property type="project" value="InterPro"/>
</dbReference>
<evidence type="ECO:0000259" key="3">
    <source>
        <dbReference type="PROSITE" id="PS50097"/>
    </source>
</evidence>
<reference evidence="4" key="1">
    <citation type="journal article" date="2023" name="Mol. Biol. Evol.">
        <title>Third-Generation Sequencing Reveals the Adaptive Role of the Epigenome in Three Deep-Sea Polychaetes.</title>
        <authorList>
            <person name="Perez M."/>
            <person name="Aroh O."/>
            <person name="Sun Y."/>
            <person name="Lan Y."/>
            <person name="Juniper S.K."/>
            <person name="Young C.R."/>
            <person name="Angers B."/>
            <person name="Qian P.Y."/>
        </authorList>
    </citation>
    <scope>NUCLEOTIDE SEQUENCE</scope>
    <source>
        <strain evidence="4">P08H-3</strain>
    </source>
</reference>
<dbReference type="InterPro" id="IPR011333">
    <property type="entry name" value="SKP1/BTB/POZ_sf"/>
</dbReference>
<dbReference type="GO" id="GO:0007264">
    <property type="term" value="P:small GTPase-mediated signal transduction"/>
    <property type="evidence" value="ECO:0007669"/>
    <property type="project" value="InterPro"/>
</dbReference>
<dbReference type="GO" id="GO:0005525">
    <property type="term" value="F:GTP binding"/>
    <property type="evidence" value="ECO:0007669"/>
    <property type="project" value="UniProtKB-KW"/>
</dbReference>
<gene>
    <name evidence="4" type="ORF">LSH36_75g01034</name>
</gene>
<dbReference type="SMART" id="SM00173">
    <property type="entry name" value="RAS"/>
    <property type="match status" value="1"/>
</dbReference>
<dbReference type="NCBIfam" id="TIGR00231">
    <property type="entry name" value="small_GTP"/>
    <property type="match status" value="1"/>
</dbReference>
<dbReference type="InterPro" id="IPR027417">
    <property type="entry name" value="P-loop_NTPase"/>
</dbReference>
<accession>A0AAD9K494</accession>
<dbReference type="SMART" id="SM00174">
    <property type="entry name" value="RHO"/>
    <property type="match status" value="1"/>
</dbReference>
<dbReference type="Proteomes" id="UP001208570">
    <property type="component" value="Unassembled WGS sequence"/>
</dbReference>
<evidence type="ECO:0000313" key="5">
    <source>
        <dbReference type="Proteomes" id="UP001208570"/>
    </source>
</evidence>
<dbReference type="Gene3D" id="3.40.50.300">
    <property type="entry name" value="P-loop containing nucleotide triphosphate hydrolases"/>
    <property type="match status" value="1"/>
</dbReference>
<dbReference type="Pfam" id="PF00651">
    <property type="entry name" value="BTB"/>
    <property type="match status" value="1"/>
</dbReference>
<dbReference type="InterPro" id="IPR001806">
    <property type="entry name" value="Small_GTPase"/>
</dbReference>
<evidence type="ECO:0000256" key="1">
    <source>
        <dbReference type="ARBA" id="ARBA00022741"/>
    </source>
</evidence>
<proteinExistence type="predicted"/>
<dbReference type="InterPro" id="IPR003578">
    <property type="entry name" value="Small_GTPase_Rho"/>
</dbReference>
<dbReference type="AlphaFoldDB" id="A0AAD9K494"/>
<dbReference type="PROSITE" id="PS51419">
    <property type="entry name" value="RAB"/>
    <property type="match status" value="1"/>
</dbReference>
<dbReference type="PROSITE" id="PS51420">
    <property type="entry name" value="RHO"/>
    <property type="match status" value="1"/>
</dbReference>
<dbReference type="SUPFAM" id="SSF54695">
    <property type="entry name" value="POZ domain"/>
    <property type="match status" value="2"/>
</dbReference>
<dbReference type="PANTHER" id="PTHR24072">
    <property type="entry name" value="RHO FAMILY GTPASE"/>
    <property type="match status" value="1"/>
</dbReference>
<keyword evidence="5" id="KW-1185">Reference proteome</keyword>
<keyword evidence="2" id="KW-0342">GTP-binding</keyword>
<evidence type="ECO:0000313" key="4">
    <source>
        <dbReference type="EMBL" id="KAK2163665.1"/>
    </source>
</evidence>
<protein>
    <recommendedName>
        <fullName evidence="3">BTB domain-containing protein</fullName>
    </recommendedName>
</protein>
<dbReference type="PRINTS" id="PR00449">
    <property type="entry name" value="RASTRNSFRMNG"/>
</dbReference>
<name>A0AAD9K494_9ANNE</name>
<evidence type="ECO:0000256" key="2">
    <source>
        <dbReference type="ARBA" id="ARBA00023134"/>
    </source>
</evidence>